<dbReference type="InterPro" id="IPR034001">
    <property type="entry name" value="ABCG_PDR_1"/>
</dbReference>
<keyword evidence="7" id="KW-0067">ATP-binding</keyword>
<evidence type="ECO:0000256" key="5">
    <source>
        <dbReference type="ARBA" id="ARBA00022737"/>
    </source>
</evidence>
<dbReference type="Pfam" id="PF01061">
    <property type="entry name" value="ABC2_membrane"/>
    <property type="match status" value="2"/>
</dbReference>
<feature type="transmembrane region" description="Helical" evidence="10">
    <location>
        <begin position="623"/>
        <end position="640"/>
    </location>
</feature>
<feature type="transmembrane region" description="Helical" evidence="10">
    <location>
        <begin position="528"/>
        <end position="549"/>
    </location>
</feature>
<dbReference type="InterPro" id="IPR043926">
    <property type="entry name" value="ABCG_dom"/>
</dbReference>
<evidence type="ECO:0000256" key="9">
    <source>
        <dbReference type="ARBA" id="ARBA00023136"/>
    </source>
</evidence>
<evidence type="ECO:0000256" key="8">
    <source>
        <dbReference type="ARBA" id="ARBA00022989"/>
    </source>
</evidence>
<dbReference type="FunFam" id="3.40.50.300:FF:000179">
    <property type="entry name" value="ABC transporter G family member 34"/>
    <property type="match status" value="1"/>
</dbReference>
<evidence type="ECO:0000256" key="7">
    <source>
        <dbReference type="ARBA" id="ARBA00022840"/>
    </source>
</evidence>
<evidence type="ECO:0000256" key="10">
    <source>
        <dbReference type="SAM" id="Phobius"/>
    </source>
</evidence>
<dbReference type="InterPro" id="IPR027417">
    <property type="entry name" value="P-loop_NTPase"/>
</dbReference>
<name>A0AAN9JN78_CLITE</name>
<protein>
    <recommendedName>
        <fullName evidence="11">ABC transporter domain-containing protein</fullName>
    </recommendedName>
</protein>
<dbReference type="InterPro" id="IPR003439">
    <property type="entry name" value="ABC_transporter-like_ATP-bd"/>
</dbReference>
<evidence type="ECO:0000259" key="11">
    <source>
        <dbReference type="PROSITE" id="PS50893"/>
    </source>
</evidence>
<feature type="transmembrane region" description="Helical" evidence="10">
    <location>
        <begin position="561"/>
        <end position="580"/>
    </location>
</feature>
<accession>A0AAN9JN78</accession>
<dbReference type="Pfam" id="PF08370">
    <property type="entry name" value="PDR_assoc"/>
    <property type="match status" value="1"/>
</dbReference>
<feature type="transmembrane region" description="Helical" evidence="10">
    <location>
        <begin position="896"/>
        <end position="921"/>
    </location>
</feature>
<dbReference type="InterPro" id="IPR029481">
    <property type="entry name" value="ABC_trans_N"/>
</dbReference>
<feature type="domain" description="ABC transporter" evidence="11">
    <location>
        <begin position="158"/>
        <end position="432"/>
    </location>
</feature>
<evidence type="ECO:0000313" key="12">
    <source>
        <dbReference type="EMBL" id="KAK7300952.1"/>
    </source>
</evidence>
<keyword evidence="9 10" id="KW-0472">Membrane</keyword>
<keyword evidence="5" id="KW-0677">Repeat</keyword>
<dbReference type="CDD" id="cd03233">
    <property type="entry name" value="ABCG_PDR_domain1"/>
    <property type="match status" value="1"/>
</dbReference>
<keyword evidence="13" id="KW-1185">Reference proteome</keyword>
<dbReference type="GO" id="GO:0140359">
    <property type="term" value="F:ABC-type transporter activity"/>
    <property type="evidence" value="ECO:0007669"/>
    <property type="project" value="InterPro"/>
</dbReference>
<dbReference type="Pfam" id="PF19055">
    <property type="entry name" value="ABC2_membrane_7"/>
    <property type="match status" value="1"/>
</dbReference>
<dbReference type="PROSITE" id="PS50893">
    <property type="entry name" value="ABC_TRANSPORTER_2"/>
    <property type="match status" value="1"/>
</dbReference>
<dbReference type="Pfam" id="PF00005">
    <property type="entry name" value="ABC_tran"/>
    <property type="match status" value="1"/>
</dbReference>
<evidence type="ECO:0000256" key="3">
    <source>
        <dbReference type="ARBA" id="ARBA00022448"/>
    </source>
</evidence>
<dbReference type="AlphaFoldDB" id="A0AAN9JN78"/>
<dbReference type="SMART" id="SM00382">
    <property type="entry name" value="AAA"/>
    <property type="match status" value="1"/>
</dbReference>
<organism evidence="12 13">
    <name type="scientific">Clitoria ternatea</name>
    <name type="common">Butterfly pea</name>
    <dbReference type="NCBI Taxonomy" id="43366"/>
    <lineage>
        <taxon>Eukaryota</taxon>
        <taxon>Viridiplantae</taxon>
        <taxon>Streptophyta</taxon>
        <taxon>Embryophyta</taxon>
        <taxon>Tracheophyta</taxon>
        <taxon>Spermatophyta</taxon>
        <taxon>Magnoliopsida</taxon>
        <taxon>eudicotyledons</taxon>
        <taxon>Gunneridae</taxon>
        <taxon>Pentapetalae</taxon>
        <taxon>rosids</taxon>
        <taxon>fabids</taxon>
        <taxon>Fabales</taxon>
        <taxon>Fabaceae</taxon>
        <taxon>Papilionoideae</taxon>
        <taxon>50 kb inversion clade</taxon>
        <taxon>NPAAA clade</taxon>
        <taxon>indigoferoid/millettioid clade</taxon>
        <taxon>Phaseoleae</taxon>
        <taxon>Clitoria</taxon>
    </lineage>
</organism>
<comment type="similarity">
    <text evidence="2">Belongs to the ABC transporter superfamily. ABCG family. PDR (TC 3.A.1.205) subfamily.</text>
</comment>
<proteinExistence type="inferred from homology"/>
<comment type="caution">
    <text evidence="12">The sequence shown here is derived from an EMBL/GenBank/DDBJ whole genome shotgun (WGS) entry which is preliminary data.</text>
</comment>
<feature type="transmembrane region" description="Helical" evidence="10">
    <location>
        <begin position="672"/>
        <end position="693"/>
    </location>
</feature>
<dbReference type="GO" id="GO:0005524">
    <property type="term" value="F:ATP binding"/>
    <property type="evidence" value="ECO:0007669"/>
    <property type="project" value="UniProtKB-KW"/>
</dbReference>
<dbReference type="Gene3D" id="3.40.50.300">
    <property type="entry name" value="P-loop containing nucleotide triphosphate hydrolases"/>
    <property type="match status" value="1"/>
</dbReference>
<dbReference type="GO" id="GO:0016887">
    <property type="term" value="F:ATP hydrolysis activity"/>
    <property type="evidence" value="ECO:0007669"/>
    <property type="project" value="InterPro"/>
</dbReference>
<evidence type="ECO:0000256" key="4">
    <source>
        <dbReference type="ARBA" id="ARBA00022692"/>
    </source>
</evidence>
<dbReference type="Proteomes" id="UP001359559">
    <property type="component" value="Unassembled WGS sequence"/>
</dbReference>
<keyword evidence="4 10" id="KW-0812">Transmembrane</keyword>
<keyword evidence="8 10" id="KW-1133">Transmembrane helix</keyword>
<dbReference type="PANTHER" id="PTHR48040:SF13">
    <property type="entry name" value="ABC TRANSPORTER G FAMILY MEMBER 31"/>
    <property type="match status" value="1"/>
</dbReference>
<comment type="subcellular location">
    <subcellularLocation>
        <location evidence="1">Membrane</location>
        <topology evidence="1">Multi-pass membrane protein</topology>
    </subcellularLocation>
</comment>
<dbReference type="EMBL" id="JAYKXN010000003">
    <property type="protein sequence ID" value="KAK7300952.1"/>
    <property type="molecule type" value="Genomic_DNA"/>
</dbReference>
<evidence type="ECO:0000313" key="13">
    <source>
        <dbReference type="Proteomes" id="UP001359559"/>
    </source>
</evidence>
<dbReference type="PANTHER" id="PTHR48040">
    <property type="entry name" value="PLEIOTROPIC DRUG RESISTANCE PROTEIN 1-LIKE ISOFORM X1"/>
    <property type="match status" value="1"/>
</dbReference>
<keyword evidence="3" id="KW-0813">Transport</keyword>
<dbReference type="GO" id="GO:0016020">
    <property type="term" value="C:membrane"/>
    <property type="evidence" value="ECO:0007669"/>
    <property type="project" value="UniProtKB-SubCell"/>
</dbReference>
<dbReference type="InterPro" id="IPR013525">
    <property type="entry name" value="ABC2_TM"/>
</dbReference>
<evidence type="ECO:0000256" key="2">
    <source>
        <dbReference type="ARBA" id="ARBA00006012"/>
    </source>
</evidence>
<dbReference type="SUPFAM" id="SSF52540">
    <property type="entry name" value="P-loop containing nucleoside triphosphate hydrolases"/>
    <property type="match status" value="2"/>
</dbReference>
<evidence type="ECO:0000256" key="1">
    <source>
        <dbReference type="ARBA" id="ARBA00004141"/>
    </source>
</evidence>
<gene>
    <name evidence="12" type="ORF">RJT34_11805</name>
</gene>
<feature type="transmembrane region" description="Helical" evidence="10">
    <location>
        <begin position="999"/>
        <end position="1024"/>
    </location>
</feature>
<keyword evidence="6" id="KW-0547">Nucleotide-binding</keyword>
<feature type="transmembrane region" description="Helical" evidence="10">
    <location>
        <begin position="941"/>
        <end position="959"/>
    </location>
</feature>
<reference evidence="12 13" key="1">
    <citation type="submission" date="2024-01" db="EMBL/GenBank/DDBJ databases">
        <title>The genomes of 5 underutilized Papilionoideae crops provide insights into root nodulation and disease resistance.</title>
        <authorList>
            <person name="Yuan L."/>
        </authorList>
    </citation>
    <scope>NUCLEOTIDE SEQUENCE [LARGE SCALE GENOMIC DNA]</scope>
    <source>
        <strain evidence="12">LY-2023</strain>
        <tissue evidence="12">Leaf</tissue>
    </source>
</reference>
<dbReference type="InterPro" id="IPR013581">
    <property type="entry name" value="PDR_assoc"/>
</dbReference>
<dbReference type="Pfam" id="PF14510">
    <property type="entry name" value="ABC_trans_N"/>
    <property type="match status" value="1"/>
</dbReference>
<feature type="transmembrane region" description="Helical" evidence="10">
    <location>
        <begin position="754"/>
        <end position="781"/>
    </location>
</feature>
<sequence length="1029" mass="115578">MAASDGSEYFEVGSVSEGFARASNADTVEEDEEELQWAALARLPSQKRVNYALLRASSSRPPPLTSQGASPAPENLIDVRKLSRSRREQVVKKALATNDQDNFRLVSAIKERLHRVGLEVPSIEVRFSNLNVAANVQIGSRALPTLINYTRDAFENILTQLRIFRPKRHSLTILNNVSGVIKPKRMTLLLGPPGAGKSTLLLALAGKLDKSLQKTGSITYNGYEVEDFYVQRTSAYISQTDNHTAELTVRETLDFGARFQGAEEGFAAYTKELGRLEQERSIRPSPEIDAFMKASSVGGKKHSVNTDYILKVLGLDVCSETIVGSEMLRGVSGGQRKRVTTGEMIVGPRKTLFMDEISTGLDSSTTFQIVKCIKHFVHQMEATVLMALLQPAPETFELFDDLVLLSEGYVVYEGPREDVLEFFRSIGFQLPPRKGVADFLQEVTSKKDQAQYWADPSKPYEFISVPEIAAAFRNSKFGRYVDSMQAHPFDKTKCHPSALARTKYAVSRMEMAKACFSREILLIRRHSFLYVFRTFQVAFVGFVTCTIFLRTRLHTGSEAEGALYLSALFFGLVHMMFNGFSELPLMITRLPVFYKQRDNLFHPAWAWSVTSWILRVPYSVIESVIWSVVVYYTVGFAPAAGRFFRYMFILFVMHQMALGLFRMMAAIARDMVLANTFGSAALLIIFLLGGFIVPKGMIKPWWIWGYWISPLTYGQRAITVNEFTATRWMQPSATGHNTVGYNILHSNSLPTEDYWYWAGVGILIAYAFFFNNMVTVALAYLNPLQKARSIIAPDDDSEKNSSRNAREDRLKLDKMLITWDLSMKTKYCELSLSFCRETAQELFVLMGTLYSACLFLGVNNASSVQPIVSIERTVFYREKAAGMYSPIAYAAAQASFFSILCSSVISSAFYSLWNLLSGFLIPKSDSNNSSLFEMSQRIPGWWIWFYYICPVAWTLRGIVTSQLGDVETQIVGPGYEGTVKEYISVTLGYESKINGISSVGLSLIVLIAFVILFFGSFAVSVKVLNFQKR</sequence>
<evidence type="ECO:0000256" key="6">
    <source>
        <dbReference type="ARBA" id="ARBA00022741"/>
    </source>
</evidence>
<dbReference type="InterPro" id="IPR003593">
    <property type="entry name" value="AAA+_ATPase"/>
</dbReference>